<protein>
    <submittedName>
        <fullName evidence="1">(rape) hypothetical protein</fullName>
    </submittedName>
</protein>
<reference evidence="1" key="1">
    <citation type="submission" date="2021-01" db="EMBL/GenBank/DDBJ databases">
        <authorList>
            <consortium name="Genoscope - CEA"/>
            <person name="William W."/>
        </authorList>
    </citation>
    <scope>NUCLEOTIDE SEQUENCE</scope>
</reference>
<name>A0A816RDT9_BRANA</name>
<sequence length="104" mass="11611">MVPILNLPRTLFIYTSSSTRNSSAKKNSSTALLYNISLKMDLSSAPVAQTGRCHSTLDFLCKFYSNHTKFDHVQYSLGGSRMVRKTPPPGYICHRCNVSGMSYL</sequence>
<dbReference type="EMBL" id="HG994365">
    <property type="protein sequence ID" value="CAF2072622.1"/>
    <property type="molecule type" value="Genomic_DNA"/>
</dbReference>
<dbReference type="AlphaFoldDB" id="A0A816RDT9"/>
<evidence type="ECO:0000313" key="1">
    <source>
        <dbReference type="EMBL" id="CAF2072622.1"/>
    </source>
</evidence>
<organism evidence="1">
    <name type="scientific">Brassica napus</name>
    <name type="common">Rape</name>
    <dbReference type="NCBI Taxonomy" id="3708"/>
    <lineage>
        <taxon>Eukaryota</taxon>
        <taxon>Viridiplantae</taxon>
        <taxon>Streptophyta</taxon>
        <taxon>Embryophyta</taxon>
        <taxon>Tracheophyta</taxon>
        <taxon>Spermatophyta</taxon>
        <taxon>Magnoliopsida</taxon>
        <taxon>eudicotyledons</taxon>
        <taxon>Gunneridae</taxon>
        <taxon>Pentapetalae</taxon>
        <taxon>rosids</taxon>
        <taxon>malvids</taxon>
        <taxon>Brassicales</taxon>
        <taxon>Brassicaceae</taxon>
        <taxon>Brassiceae</taxon>
        <taxon>Brassica</taxon>
    </lineage>
</organism>
<accession>A0A816RDT9</accession>
<dbReference type="Proteomes" id="UP001295469">
    <property type="component" value="Chromosome C01"/>
</dbReference>
<gene>
    <name evidence="1" type="ORF">DARMORV10_C01P24960.1</name>
</gene>
<proteinExistence type="predicted"/>